<dbReference type="InterPro" id="IPR020471">
    <property type="entry name" value="AKR"/>
</dbReference>
<name>A0A5J4WY59_9EUKA</name>
<dbReference type="InterPro" id="IPR036812">
    <property type="entry name" value="NAD(P)_OxRdtase_dom_sf"/>
</dbReference>
<feature type="site" description="Lowers pKa of active site Tyr" evidence="3">
    <location>
        <position position="76"/>
    </location>
</feature>
<sequence>MQDTLWTGKKLDLIGFGSVFLPPGEAKRTFIDAVDVGYRHFDFAEMYGNQKELGEGINEVLSAGKVKREDLWITSKLWNTEHHPQHVEAACRKTLSDLQLSYLDLYHVHGLVGLARGQGYFPKDKDGKSLWDEDRVPLIDTWREMEKLVDKGLVRQIGICNAPVSVINDLWAGARIKPAVVQVELHVFNQMRRLIEFCGSKSIHVTAFCPLARCGQNTIVRSEVIHLGQKITPEQAAADKKKVNIFENETLKKIASKHKKTIPQVALRYIVQLGEDIGKPWSRKLVSVIPKSQVKTRQIENFNSWFTLDKEDMDELEGLDEGLRVCLGPIGYGLPTFE</sequence>
<dbReference type="EMBL" id="SNRW01000634">
    <property type="protein sequence ID" value="KAA6400028.1"/>
    <property type="molecule type" value="Genomic_DNA"/>
</dbReference>
<dbReference type="GO" id="GO:0016491">
    <property type="term" value="F:oxidoreductase activity"/>
    <property type="evidence" value="ECO:0007669"/>
    <property type="project" value="InterPro"/>
</dbReference>
<evidence type="ECO:0000259" key="4">
    <source>
        <dbReference type="Pfam" id="PF00248"/>
    </source>
</evidence>
<dbReference type="PIRSF" id="PIRSF000097">
    <property type="entry name" value="AKR"/>
    <property type="match status" value="1"/>
</dbReference>
<protein>
    <submittedName>
        <fullName evidence="5">Alcohol dehydrogenase (NADP+)</fullName>
    </submittedName>
</protein>
<evidence type="ECO:0000256" key="1">
    <source>
        <dbReference type="PIRSR" id="PIRSR000097-1"/>
    </source>
</evidence>
<dbReference type="PRINTS" id="PR00069">
    <property type="entry name" value="ALDKETRDTASE"/>
</dbReference>
<evidence type="ECO:0000313" key="6">
    <source>
        <dbReference type="Proteomes" id="UP000324800"/>
    </source>
</evidence>
<reference evidence="5 6" key="1">
    <citation type="submission" date="2019-03" db="EMBL/GenBank/DDBJ databases">
        <title>Single cell metagenomics reveals metabolic interactions within the superorganism composed of flagellate Streblomastix strix and complex community of Bacteroidetes bacteria on its surface.</title>
        <authorList>
            <person name="Treitli S.C."/>
            <person name="Kolisko M."/>
            <person name="Husnik F."/>
            <person name="Keeling P."/>
            <person name="Hampl V."/>
        </authorList>
    </citation>
    <scope>NUCLEOTIDE SEQUENCE [LARGE SCALE GENOMIC DNA]</scope>
    <source>
        <strain evidence="5">ST1C</strain>
    </source>
</reference>
<comment type="caution">
    <text evidence="5">The sequence shown here is derived from an EMBL/GenBank/DDBJ whole genome shotgun (WGS) entry which is preliminary data.</text>
</comment>
<dbReference type="CDD" id="cd19071">
    <property type="entry name" value="AKR_AKR1-5-like"/>
    <property type="match status" value="1"/>
</dbReference>
<evidence type="ECO:0000313" key="5">
    <source>
        <dbReference type="EMBL" id="KAA6400028.1"/>
    </source>
</evidence>
<dbReference type="Pfam" id="PF00248">
    <property type="entry name" value="Aldo_ket_red"/>
    <property type="match status" value="1"/>
</dbReference>
<gene>
    <name evidence="5" type="ORF">EZS28_004449</name>
</gene>
<evidence type="ECO:0000256" key="3">
    <source>
        <dbReference type="PIRSR" id="PIRSR000097-3"/>
    </source>
</evidence>
<dbReference type="Gene3D" id="3.20.20.100">
    <property type="entry name" value="NADP-dependent oxidoreductase domain"/>
    <property type="match status" value="1"/>
</dbReference>
<dbReference type="PANTHER" id="PTHR11732">
    <property type="entry name" value="ALDO/KETO REDUCTASE"/>
    <property type="match status" value="1"/>
</dbReference>
<organism evidence="5 6">
    <name type="scientific">Streblomastix strix</name>
    <dbReference type="NCBI Taxonomy" id="222440"/>
    <lineage>
        <taxon>Eukaryota</taxon>
        <taxon>Metamonada</taxon>
        <taxon>Preaxostyla</taxon>
        <taxon>Oxymonadida</taxon>
        <taxon>Streblomastigidae</taxon>
        <taxon>Streblomastix</taxon>
    </lineage>
</organism>
<evidence type="ECO:0000256" key="2">
    <source>
        <dbReference type="PIRSR" id="PIRSR000097-2"/>
    </source>
</evidence>
<dbReference type="OrthoDB" id="416253at2759"/>
<dbReference type="Proteomes" id="UP000324800">
    <property type="component" value="Unassembled WGS sequence"/>
</dbReference>
<dbReference type="AlphaFoldDB" id="A0A5J4WY59"/>
<feature type="active site" description="Proton donor" evidence="1">
    <location>
        <position position="47"/>
    </location>
</feature>
<dbReference type="SUPFAM" id="SSF51430">
    <property type="entry name" value="NAD(P)-linked oxidoreductase"/>
    <property type="match status" value="1"/>
</dbReference>
<dbReference type="InterPro" id="IPR023210">
    <property type="entry name" value="NADP_OxRdtase_dom"/>
</dbReference>
<accession>A0A5J4WY59</accession>
<feature type="domain" description="NADP-dependent oxidoreductase" evidence="4">
    <location>
        <begin position="20"/>
        <end position="320"/>
    </location>
</feature>
<feature type="binding site" evidence="2">
    <location>
        <position position="109"/>
    </location>
    <ligand>
        <name>substrate</name>
    </ligand>
</feature>
<proteinExistence type="predicted"/>